<feature type="transmembrane region" description="Helical" evidence="1">
    <location>
        <begin position="108"/>
        <end position="126"/>
    </location>
</feature>
<feature type="transmembrane region" description="Helical" evidence="1">
    <location>
        <begin position="375"/>
        <end position="394"/>
    </location>
</feature>
<organism evidence="2 3">
    <name type="scientific">Henriciella algicola</name>
    <dbReference type="NCBI Taxonomy" id="1608422"/>
    <lineage>
        <taxon>Bacteria</taxon>
        <taxon>Pseudomonadati</taxon>
        <taxon>Pseudomonadota</taxon>
        <taxon>Alphaproteobacteria</taxon>
        <taxon>Hyphomonadales</taxon>
        <taxon>Hyphomonadaceae</taxon>
        <taxon>Henriciella</taxon>
    </lineage>
</organism>
<evidence type="ECO:0000256" key="1">
    <source>
        <dbReference type="SAM" id="Phobius"/>
    </source>
</evidence>
<keyword evidence="1" id="KW-1133">Transmembrane helix</keyword>
<keyword evidence="1" id="KW-0472">Membrane</keyword>
<dbReference type="Proteomes" id="UP000265845">
    <property type="component" value="Unassembled WGS sequence"/>
</dbReference>
<sequence>MQSERPSPLTSKWVLIIFGLIVVGLVALQAGPALSGDLRGNDDMMRMQQVRDLLSGERGWYDVSQRRLLTPEGGEMHWSRLPDLFIAAIIFLLQPLIGTRMAEGVAATLWPMMQLSWILAMVAICLKRLGATLSGQLAGMFFLATSFALFNLVPGRIDHHGLGLALTLTGFAALLSPIRNARSAFVGGACVPVMLSLAIENLPAAAFLIAGFSIAWIVRGGIEAGRLRIFGATLVVTALLTYVFDAPGAQGVRTVCDAYGQSHFVALLVGGAGLFIIATAAPTADTWRLRFALIAIAGAVALATFIVINPSCLGNPYGNVLEDVRTGWLSGVGEARNAAAVFADDAAKAVFYFGFGFAGVIAALICLLRAPDGLRLARSFLLAFCLLGFAISLWQLRAAMMSHAFAAIAGGLLTGFAFQHWRRKRGGQTALVLVLVALLASPAGWRLPGLLLADAEDEAETTDYDCTSAAALAQVAAAPSMVVFTPIDLGAPLIYHTPHYATAAPYHRNVHALSRTLNIYSGPVSRAREKMSRSGATHLLYCPGLNEMAAYAERAPDGFAAALESGNIPNWLVATTPEENRTGDPVLYSIVFDRN</sequence>
<name>A0A399RP30_9PROT</name>
<feature type="transmembrane region" description="Helical" evidence="1">
    <location>
        <begin position="400"/>
        <end position="418"/>
    </location>
</feature>
<feature type="transmembrane region" description="Helical" evidence="1">
    <location>
        <begin position="349"/>
        <end position="368"/>
    </location>
</feature>
<evidence type="ECO:0000313" key="2">
    <source>
        <dbReference type="EMBL" id="RIJ32034.1"/>
    </source>
</evidence>
<gene>
    <name evidence="2" type="ORF">D1222_07320</name>
</gene>
<feature type="transmembrane region" description="Helical" evidence="1">
    <location>
        <begin position="133"/>
        <end position="153"/>
    </location>
</feature>
<feature type="transmembrane region" description="Helical" evidence="1">
    <location>
        <begin position="264"/>
        <end position="284"/>
    </location>
</feature>
<feature type="transmembrane region" description="Helical" evidence="1">
    <location>
        <begin position="291"/>
        <end position="308"/>
    </location>
</feature>
<protein>
    <recommendedName>
        <fullName evidence="4">AcrB/AcrD/AcrF family protein</fullName>
    </recommendedName>
</protein>
<keyword evidence="1" id="KW-0812">Transmembrane</keyword>
<dbReference type="EMBL" id="QWGA01000003">
    <property type="protein sequence ID" value="RIJ32034.1"/>
    <property type="molecule type" value="Genomic_DNA"/>
</dbReference>
<accession>A0A399RP30</accession>
<dbReference type="RefSeq" id="WP_119453522.1">
    <property type="nucleotide sequence ID" value="NZ_QWGA01000003.1"/>
</dbReference>
<feature type="transmembrane region" description="Helical" evidence="1">
    <location>
        <begin position="430"/>
        <end position="447"/>
    </location>
</feature>
<feature type="transmembrane region" description="Helical" evidence="1">
    <location>
        <begin position="227"/>
        <end position="244"/>
    </location>
</feature>
<feature type="transmembrane region" description="Helical" evidence="1">
    <location>
        <begin position="84"/>
        <end position="102"/>
    </location>
</feature>
<evidence type="ECO:0008006" key="4">
    <source>
        <dbReference type="Google" id="ProtNLM"/>
    </source>
</evidence>
<evidence type="ECO:0000313" key="3">
    <source>
        <dbReference type="Proteomes" id="UP000265845"/>
    </source>
</evidence>
<comment type="caution">
    <text evidence="2">The sequence shown here is derived from an EMBL/GenBank/DDBJ whole genome shotgun (WGS) entry which is preliminary data.</text>
</comment>
<proteinExistence type="predicted"/>
<dbReference type="OrthoDB" id="1082056at2"/>
<dbReference type="AlphaFoldDB" id="A0A399RP30"/>
<reference evidence="2 3" key="1">
    <citation type="submission" date="2018-08" db="EMBL/GenBank/DDBJ databases">
        <title>Henriciella mobilis sp. nov., isolated from seawater.</title>
        <authorList>
            <person name="Cheng H."/>
            <person name="Wu Y.-H."/>
            <person name="Xu X.-W."/>
            <person name="Guo L.-L."/>
        </authorList>
    </citation>
    <scope>NUCLEOTIDE SEQUENCE [LARGE SCALE GENOMIC DNA]</scope>
    <source>
        <strain evidence="2 3">CCUG67844</strain>
    </source>
</reference>
<feature type="transmembrane region" description="Helical" evidence="1">
    <location>
        <begin position="159"/>
        <end position="176"/>
    </location>
</feature>
<keyword evidence="3" id="KW-1185">Reference proteome</keyword>
<feature type="transmembrane region" description="Helical" evidence="1">
    <location>
        <begin position="13"/>
        <end position="36"/>
    </location>
</feature>